<reference evidence="2 3" key="1">
    <citation type="submission" date="2019-12" db="EMBL/GenBank/DDBJ databases">
        <authorList>
            <person name="Floudas D."/>
            <person name="Bentzer J."/>
            <person name="Ahren D."/>
            <person name="Johansson T."/>
            <person name="Persson P."/>
            <person name="Tunlid A."/>
        </authorList>
    </citation>
    <scope>NUCLEOTIDE SEQUENCE [LARGE SCALE GENOMIC DNA]</scope>
    <source>
        <strain evidence="2 3">CBS 102.39</strain>
    </source>
</reference>
<dbReference type="Proteomes" id="UP000521872">
    <property type="component" value="Unassembled WGS sequence"/>
</dbReference>
<feature type="region of interest" description="Disordered" evidence="1">
    <location>
        <begin position="364"/>
        <end position="418"/>
    </location>
</feature>
<feature type="compositionally biased region" description="Low complexity" evidence="1">
    <location>
        <begin position="318"/>
        <end position="330"/>
    </location>
</feature>
<feature type="region of interest" description="Disordered" evidence="1">
    <location>
        <begin position="436"/>
        <end position="455"/>
    </location>
</feature>
<sequence length="455" mass="50761">MGVGQFWADLCGKGGLKWLANIQRQYYQRSLHLISVCQCLPEAQTLEEQNELKKVFTLVEGAIQAGTSREDPKQGPNRDISFDNAMKALEEYTTKFQVVANPDLWRTFGAVASADMTAQNLIENVNRKVQKKIEDMKKTKRMKMRVKFWKEEPLTWTPASSKPTYNSDECTVKIEETATLTILLHRCFEFRVIQDSDWNIHFDQYPYFYGDSPSIPSPYSKRIPSENPWKLVRDYMNFSDKGSGSPLHIILDRTNPKPISIFKNDKSVESLSLPVHYRNAWQVDTNPVTLIVRNRTPSMSLTSWTPNKPAPQGSGFASSSGTTLNDNSSTTSSLQFSVALSSSVTLAPQTNIAVAINHPAFPNPASSSSGIPPNLPMHMPVPQHVPPQPASMLSRSSASPSNISLPSTSNTPIQLSQYSGSIDFTPSVGTMVGMQPMTEEKKKKKGFLSWFSKRS</sequence>
<feature type="region of interest" description="Disordered" evidence="1">
    <location>
        <begin position="299"/>
        <end position="330"/>
    </location>
</feature>
<keyword evidence="3" id="KW-1185">Reference proteome</keyword>
<evidence type="ECO:0000256" key="1">
    <source>
        <dbReference type="SAM" id="MobiDB-lite"/>
    </source>
</evidence>
<proteinExistence type="predicted"/>
<dbReference type="EMBL" id="JAACJL010000046">
    <property type="protein sequence ID" value="KAF4613217.1"/>
    <property type="molecule type" value="Genomic_DNA"/>
</dbReference>
<name>A0A8H4QL96_9AGAR</name>
<organism evidence="2 3">
    <name type="scientific">Agrocybe pediades</name>
    <dbReference type="NCBI Taxonomy" id="84607"/>
    <lineage>
        <taxon>Eukaryota</taxon>
        <taxon>Fungi</taxon>
        <taxon>Dikarya</taxon>
        <taxon>Basidiomycota</taxon>
        <taxon>Agaricomycotina</taxon>
        <taxon>Agaricomycetes</taxon>
        <taxon>Agaricomycetidae</taxon>
        <taxon>Agaricales</taxon>
        <taxon>Agaricineae</taxon>
        <taxon>Strophariaceae</taxon>
        <taxon>Agrocybe</taxon>
    </lineage>
</organism>
<gene>
    <name evidence="2" type="ORF">D9613_010924</name>
</gene>
<evidence type="ECO:0000313" key="2">
    <source>
        <dbReference type="EMBL" id="KAF4613217.1"/>
    </source>
</evidence>
<feature type="compositionally biased region" description="Low complexity" evidence="1">
    <location>
        <begin position="390"/>
        <end position="411"/>
    </location>
</feature>
<accession>A0A8H4QL96</accession>
<protein>
    <submittedName>
        <fullName evidence="2">Uncharacterized protein</fullName>
    </submittedName>
</protein>
<dbReference type="AlphaFoldDB" id="A0A8H4QL96"/>
<evidence type="ECO:0000313" key="3">
    <source>
        <dbReference type="Proteomes" id="UP000521872"/>
    </source>
</evidence>
<comment type="caution">
    <text evidence="2">The sequence shown here is derived from an EMBL/GenBank/DDBJ whole genome shotgun (WGS) entry which is preliminary data.</text>
</comment>